<keyword evidence="2" id="KW-1133">Transmembrane helix</keyword>
<gene>
    <name evidence="4" type="ORF">PSTEL_14190</name>
</gene>
<dbReference type="GO" id="GO:0016020">
    <property type="term" value="C:membrane"/>
    <property type="evidence" value="ECO:0007669"/>
    <property type="project" value="InterPro"/>
</dbReference>
<proteinExistence type="predicted"/>
<dbReference type="EMBL" id="CP009286">
    <property type="protein sequence ID" value="AIQ64066.1"/>
    <property type="molecule type" value="Genomic_DNA"/>
</dbReference>
<dbReference type="InterPro" id="IPR016174">
    <property type="entry name" value="Di-haem_cyt_TM"/>
</dbReference>
<dbReference type="Proteomes" id="UP000029507">
    <property type="component" value="Chromosome"/>
</dbReference>
<accession>A0A089LR93</accession>
<feature type="compositionally biased region" description="Basic and acidic residues" evidence="1">
    <location>
        <begin position="239"/>
        <end position="248"/>
    </location>
</feature>
<feature type="transmembrane region" description="Helical" evidence="2">
    <location>
        <begin position="76"/>
        <end position="96"/>
    </location>
</feature>
<keyword evidence="5" id="KW-1185">Reference proteome</keyword>
<dbReference type="KEGG" id="pste:PSTEL_14190"/>
<dbReference type="SUPFAM" id="SSF81342">
    <property type="entry name" value="Transmembrane di-heme cytochromes"/>
    <property type="match status" value="1"/>
</dbReference>
<dbReference type="HOGENOM" id="CLU_076881_0_0_9"/>
<dbReference type="STRING" id="169760.PSTEL_14190"/>
<dbReference type="GO" id="GO:0022904">
    <property type="term" value="P:respiratory electron transport chain"/>
    <property type="evidence" value="ECO:0007669"/>
    <property type="project" value="InterPro"/>
</dbReference>
<feature type="transmembrane region" description="Helical" evidence="2">
    <location>
        <begin position="156"/>
        <end position="177"/>
    </location>
</feature>
<feature type="region of interest" description="Disordered" evidence="1">
    <location>
        <begin position="224"/>
        <end position="252"/>
    </location>
</feature>
<sequence length="297" mass="32923">MKKNKKSYVKLALDLLMGITFALLYNTRVLGGLAFHEIAGIAIGFAFVVHIALNWKFVQKITVRLFDKSLPARTRFSYLLNVLLLLSMSLVIFSGLVISRVVLPNFQFMNENWFKIAHMAVAYLALGLIGVHIGIHWHWVIKVTQKLLHMKMPQPLSRALMTGTAVLVLVFGAFQAYQTNYLSKLQMVQGLFTVSAASGKGAMEHGGMDRSQFRKAPDSAANSFQGTVNGSTEGNGMGDKGEFRKREGGGGFGGRESGGESWYMVLFTYTGIMAVFSGITYYLDKWIASRRKKARTA</sequence>
<feature type="transmembrane region" description="Helical" evidence="2">
    <location>
        <begin position="7"/>
        <end position="27"/>
    </location>
</feature>
<evidence type="ECO:0000313" key="5">
    <source>
        <dbReference type="Proteomes" id="UP000029507"/>
    </source>
</evidence>
<evidence type="ECO:0000259" key="3">
    <source>
        <dbReference type="Pfam" id="PF14358"/>
    </source>
</evidence>
<organism evidence="4 5">
    <name type="scientific">Paenibacillus stellifer</name>
    <dbReference type="NCBI Taxonomy" id="169760"/>
    <lineage>
        <taxon>Bacteria</taxon>
        <taxon>Bacillati</taxon>
        <taxon>Bacillota</taxon>
        <taxon>Bacilli</taxon>
        <taxon>Bacillales</taxon>
        <taxon>Paenibacillaceae</taxon>
        <taxon>Paenibacillus</taxon>
    </lineage>
</organism>
<feature type="transmembrane region" description="Helical" evidence="2">
    <location>
        <begin position="33"/>
        <end position="55"/>
    </location>
</feature>
<keyword evidence="2" id="KW-0812">Transmembrane</keyword>
<dbReference type="RefSeq" id="WP_038696064.1">
    <property type="nucleotide sequence ID" value="NZ_CP009286.1"/>
</dbReference>
<feature type="domain" description="Flavinylation-associated cytochrome" evidence="3">
    <location>
        <begin position="80"/>
        <end position="137"/>
    </location>
</feature>
<dbReference type="AlphaFoldDB" id="A0A089LR93"/>
<protein>
    <recommendedName>
        <fullName evidence="3">Flavinylation-associated cytochrome domain-containing protein</fullName>
    </recommendedName>
</protein>
<feature type="transmembrane region" description="Helical" evidence="2">
    <location>
        <begin position="116"/>
        <end position="135"/>
    </location>
</feature>
<dbReference type="Pfam" id="PF14358">
    <property type="entry name" value="DUF4405"/>
    <property type="match status" value="1"/>
</dbReference>
<evidence type="ECO:0000256" key="1">
    <source>
        <dbReference type="SAM" id="MobiDB-lite"/>
    </source>
</evidence>
<feature type="transmembrane region" description="Helical" evidence="2">
    <location>
        <begin position="262"/>
        <end position="283"/>
    </location>
</feature>
<name>A0A089LR93_9BACL</name>
<evidence type="ECO:0000313" key="4">
    <source>
        <dbReference type="EMBL" id="AIQ64066.1"/>
    </source>
</evidence>
<reference evidence="4 5" key="1">
    <citation type="submission" date="2014-08" db="EMBL/GenBank/DDBJ databases">
        <title>Comparative genomics of the Paenibacillus odorifer group.</title>
        <authorList>
            <person name="den Bakker H.C."/>
            <person name="Tsai Y.-C."/>
            <person name="Martin N."/>
            <person name="Korlach J."/>
            <person name="Wiedmann M."/>
        </authorList>
    </citation>
    <scope>NUCLEOTIDE SEQUENCE [LARGE SCALE GENOMIC DNA]</scope>
    <source>
        <strain evidence="4 5">DSM 14472</strain>
    </source>
</reference>
<evidence type="ECO:0000256" key="2">
    <source>
        <dbReference type="SAM" id="Phobius"/>
    </source>
</evidence>
<keyword evidence="2" id="KW-0472">Membrane</keyword>
<dbReference type="InterPro" id="IPR025517">
    <property type="entry name" value="DUF4405"/>
</dbReference>
<dbReference type="OrthoDB" id="9779183at2"/>